<gene>
    <name evidence="1" type="ORF">JGI24_01227</name>
</gene>
<dbReference type="PANTHER" id="PTHR42869">
    <property type="entry name" value="SLL0572 PROTEIN"/>
    <property type="match status" value="1"/>
</dbReference>
<organism evidence="1 2">
    <name type="scientific">Kryptobacter tengchongensis</name>
    <dbReference type="NCBI Taxonomy" id="1643429"/>
    <lineage>
        <taxon>Bacteria</taxon>
        <taxon>Pseudomonadati</taxon>
        <taxon>Candidatus Kryptoniota</taxon>
        <taxon>Candidatus Kryptobacter</taxon>
    </lineage>
</organism>
<proteinExistence type="predicted"/>
<dbReference type="EMBL" id="CZVU01000058">
    <property type="protein sequence ID" value="CUT03006.1"/>
    <property type="molecule type" value="Genomic_DNA"/>
</dbReference>
<dbReference type="InterPro" id="IPR053199">
    <property type="entry name" value="cDPG_synthetase-like"/>
</dbReference>
<reference evidence="1 2" key="1">
    <citation type="submission" date="2015-11" db="EMBL/GenBank/DDBJ databases">
        <authorList>
            <person name="Varghese N."/>
        </authorList>
    </citation>
    <scope>NUCLEOTIDE SEQUENCE [LARGE SCALE GENOMIC DNA]</scope>
    <source>
        <strain evidence="1 2">JGI-24</strain>
    </source>
</reference>
<keyword evidence="2" id="KW-1185">Reference proteome</keyword>
<evidence type="ECO:0008006" key="3">
    <source>
        <dbReference type="Google" id="ProtNLM"/>
    </source>
</evidence>
<feature type="non-terminal residue" evidence="1">
    <location>
        <position position="1"/>
    </location>
</feature>
<dbReference type="InterPro" id="IPR027417">
    <property type="entry name" value="P-loop_NTPase"/>
</dbReference>
<evidence type="ECO:0000313" key="1">
    <source>
        <dbReference type="EMBL" id="CUT03006.1"/>
    </source>
</evidence>
<protein>
    <recommendedName>
        <fullName evidence="3">CobW/HypB/UreG, nucleotide-binding domain</fullName>
    </recommendedName>
</protein>
<accession>A0A656DA98</accession>
<dbReference type="Gene3D" id="3.40.50.300">
    <property type="entry name" value="P-loop containing nucleotide triphosphate hydrolases"/>
    <property type="match status" value="1"/>
</dbReference>
<dbReference type="AlphaFoldDB" id="A0A656DA98"/>
<sequence length="186" mass="20730">SNLRIADVVVINKVDSARPEDVEIVRNNIRSVNPKAIIVEAASPIFVEDGSLIRGKRALAVEDGPTLTHGDMEYGAAVLAAKKFGAKELVDPREYAVGSIKETFKKYTQIKNLLPAVGYRKEQIKELEKTINKTPADIVVIGTPIDLRRVLKLNKPSVRVRYELQEIGKPELKDILMDFARSKKLI</sequence>
<dbReference type="Proteomes" id="UP000243065">
    <property type="component" value="Unassembled WGS sequence"/>
</dbReference>
<dbReference type="PANTHER" id="PTHR42869:SF1">
    <property type="entry name" value="SLL0572 PROTEIN"/>
    <property type="match status" value="1"/>
</dbReference>
<name>A0A656DA98_KRYT1</name>
<evidence type="ECO:0000313" key="2">
    <source>
        <dbReference type="Proteomes" id="UP000243065"/>
    </source>
</evidence>